<dbReference type="InterPro" id="IPR005162">
    <property type="entry name" value="Retrotrans_gag_dom"/>
</dbReference>
<reference evidence="2" key="1">
    <citation type="submission" date="2011-04" db="EMBL/GenBank/DDBJ databases">
        <title>Evolution of plant cell wall degrading machinery underlies the functional diversity of forest fungi.</title>
        <authorList>
            <consortium name="US DOE Joint Genome Institute (JGI-PGF)"/>
            <person name="Eastwood D.C."/>
            <person name="Floudas D."/>
            <person name="Binder M."/>
            <person name="Majcherczyk A."/>
            <person name="Schneider P."/>
            <person name="Aerts A."/>
            <person name="Asiegbu F.O."/>
            <person name="Baker S.E."/>
            <person name="Barry K."/>
            <person name="Bendiksby M."/>
            <person name="Blumentritt M."/>
            <person name="Coutinho P.M."/>
            <person name="Cullen D."/>
            <person name="Cullen D."/>
            <person name="Gathman A."/>
            <person name="Goodell B."/>
            <person name="Henrissat B."/>
            <person name="Ihrmark K."/>
            <person name="Kauserud H."/>
            <person name="Kohler A."/>
            <person name="LaButti K."/>
            <person name="Lapidus A."/>
            <person name="Lavin J.L."/>
            <person name="Lee Y.-H."/>
            <person name="Lindquist E."/>
            <person name="Lilly W."/>
            <person name="Lucas S."/>
            <person name="Morin E."/>
            <person name="Murat C."/>
            <person name="Oguiza J.A."/>
            <person name="Park J."/>
            <person name="Pisabarro A.G."/>
            <person name="Riley R."/>
            <person name="Rosling A."/>
            <person name="Salamov A."/>
            <person name="Schmidt O."/>
            <person name="Schmutz J."/>
            <person name="Skrede I."/>
            <person name="Stenlid J."/>
            <person name="Wiebenga A."/>
            <person name="Xie X."/>
            <person name="Kues U."/>
            <person name="Hibbett D.S."/>
            <person name="Hoffmeister D."/>
            <person name="Hogberg N."/>
            <person name="Martin F."/>
            <person name="Grigoriev I.V."/>
            <person name="Watkinson S.C."/>
        </authorList>
    </citation>
    <scope>NUCLEOTIDE SEQUENCE</scope>
    <source>
        <strain evidence="2">S7.9</strain>
    </source>
</reference>
<proteinExistence type="predicted"/>
<evidence type="ECO:0000313" key="2">
    <source>
        <dbReference type="EMBL" id="EGO29972.1"/>
    </source>
</evidence>
<dbReference type="RefSeq" id="XP_007314214.1">
    <property type="nucleotide sequence ID" value="XM_007314152.1"/>
</dbReference>
<dbReference type="KEGG" id="sla:SERLADRAFT_433913"/>
<accession>F8NIQ7</accession>
<dbReference type="AlphaFoldDB" id="F8NIQ7"/>
<feature type="domain" description="Retrotransposon gag" evidence="1">
    <location>
        <begin position="72"/>
        <end position="123"/>
    </location>
</feature>
<sequence>MLVQEQTVNVNAILYQMWEKITNLTAQLKELQASQSAGNIKQKFNKKVKANWDIFANDFDMLAAECYTANHWATWNGLKVEIEKYFKPQAERDWAHQQICSFKQGNMRTDDFITRFLALSIQGGLGNEQAIKLLECNVNHAIAKQLYLQDMRSNIFSTAGEEVYKIGRALEPYKMQFGGGPTTKNKLFPEEPWVIKLKS</sequence>
<name>F8NIQ7_SERL9</name>
<dbReference type="GeneID" id="18814262"/>
<dbReference type="EMBL" id="GL945429">
    <property type="protein sequence ID" value="EGO29972.1"/>
    <property type="molecule type" value="Genomic_DNA"/>
</dbReference>
<dbReference type="HOGENOM" id="CLU_011693_4_0_1"/>
<organism>
    <name type="scientific">Serpula lacrymans var. lacrymans (strain S7.9)</name>
    <name type="common">Dry rot fungus</name>
    <dbReference type="NCBI Taxonomy" id="578457"/>
    <lineage>
        <taxon>Eukaryota</taxon>
        <taxon>Fungi</taxon>
        <taxon>Dikarya</taxon>
        <taxon>Basidiomycota</taxon>
        <taxon>Agaricomycotina</taxon>
        <taxon>Agaricomycetes</taxon>
        <taxon>Agaricomycetidae</taxon>
        <taxon>Boletales</taxon>
        <taxon>Coniophorineae</taxon>
        <taxon>Serpulaceae</taxon>
        <taxon>Serpula</taxon>
    </lineage>
</organism>
<evidence type="ECO:0000259" key="1">
    <source>
        <dbReference type="Pfam" id="PF03732"/>
    </source>
</evidence>
<gene>
    <name evidence="2" type="ORF">SERLADRAFT_433913</name>
</gene>
<protein>
    <recommendedName>
        <fullName evidence="1">Retrotransposon gag domain-containing protein</fullName>
    </recommendedName>
</protein>
<dbReference type="Pfam" id="PF03732">
    <property type="entry name" value="Retrotrans_gag"/>
    <property type="match status" value="1"/>
</dbReference>
<dbReference type="Proteomes" id="UP000008064">
    <property type="component" value="Unassembled WGS sequence"/>
</dbReference>